<dbReference type="InterPro" id="IPR036706">
    <property type="entry name" value="VOMI_sf"/>
</dbReference>
<dbReference type="CDD" id="cd00220">
    <property type="entry name" value="VMO-I"/>
    <property type="match status" value="1"/>
</dbReference>
<feature type="signal peptide" evidence="1">
    <location>
        <begin position="1"/>
        <end position="23"/>
    </location>
</feature>
<dbReference type="PANTHER" id="PTHR18841:SF0">
    <property type="entry name" value="VITELLINE MEMBRANE OUTER LAYER 1 HOMOLOG A-RELATED"/>
    <property type="match status" value="1"/>
</dbReference>
<keyword evidence="1" id="KW-0732">Signal</keyword>
<evidence type="ECO:0008006" key="4">
    <source>
        <dbReference type="Google" id="ProtNLM"/>
    </source>
</evidence>
<dbReference type="SUPFAM" id="SSF51092">
    <property type="entry name" value="Vitelline membrane outer protein-I (VMO-I)"/>
    <property type="match status" value="1"/>
</dbReference>
<evidence type="ECO:0000256" key="1">
    <source>
        <dbReference type="SAM" id="SignalP"/>
    </source>
</evidence>
<feature type="chain" id="PRO_5043508942" description="Vitelline membrane outer layer 1-like protein" evidence="1">
    <location>
        <begin position="24"/>
        <end position="211"/>
    </location>
</feature>
<keyword evidence="3" id="KW-1185">Reference proteome</keyword>
<dbReference type="Proteomes" id="UP001479290">
    <property type="component" value="Unassembled WGS sequence"/>
</dbReference>
<dbReference type="EMBL" id="JAWDJR010000021">
    <property type="protein sequence ID" value="KAK9954914.1"/>
    <property type="molecule type" value="Genomic_DNA"/>
</dbReference>
<dbReference type="PANTHER" id="PTHR18841">
    <property type="entry name" value="VITELLINE MEMBRANE OUTER LAYER PROTEIN I-RELATED"/>
    <property type="match status" value="1"/>
</dbReference>
<dbReference type="Gene3D" id="2.100.10.20">
    <property type="entry name" value="Vitelline membrane outer layer protein I (VOMI)"/>
    <property type="match status" value="1"/>
</dbReference>
<reference evidence="2 3" key="1">
    <citation type="submission" date="2024-05" db="EMBL/GenBank/DDBJ databases">
        <title>A high-quality chromosomal-level genome assembly of Topmouth culter (Culter alburnus).</title>
        <authorList>
            <person name="Zhao H."/>
        </authorList>
    </citation>
    <scope>NUCLEOTIDE SEQUENCE [LARGE SCALE GENOMIC DNA]</scope>
    <source>
        <strain evidence="2">CATC2023</strain>
        <tissue evidence="2">Muscle</tissue>
    </source>
</reference>
<dbReference type="AlphaFoldDB" id="A0AAW1Z3P6"/>
<accession>A0AAW1Z3P6</accession>
<name>A0AAW1Z3P6_CULAL</name>
<evidence type="ECO:0000313" key="3">
    <source>
        <dbReference type="Proteomes" id="UP001479290"/>
    </source>
</evidence>
<dbReference type="InterPro" id="IPR005515">
    <property type="entry name" value="VOMI"/>
</dbReference>
<organism evidence="2 3">
    <name type="scientific">Culter alburnus</name>
    <name type="common">Topmouth culter</name>
    <dbReference type="NCBI Taxonomy" id="194366"/>
    <lineage>
        <taxon>Eukaryota</taxon>
        <taxon>Metazoa</taxon>
        <taxon>Chordata</taxon>
        <taxon>Craniata</taxon>
        <taxon>Vertebrata</taxon>
        <taxon>Euteleostomi</taxon>
        <taxon>Actinopterygii</taxon>
        <taxon>Neopterygii</taxon>
        <taxon>Teleostei</taxon>
        <taxon>Ostariophysi</taxon>
        <taxon>Cypriniformes</taxon>
        <taxon>Xenocyprididae</taxon>
        <taxon>Xenocypridinae</taxon>
        <taxon>Culter</taxon>
    </lineage>
</organism>
<dbReference type="GO" id="GO:0005615">
    <property type="term" value="C:extracellular space"/>
    <property type="evidence" value="ECO:0007669"/>
    <property type="project" value="TreeGrafter"/>
</dbReference>
<proteinExistence type="predicted"/>
<dbReference type="Pfam" id="PF03762">
    <property type="entry name" value="VOMI"/>
    <property type="match status" value="1"/>
</dbReference>
<sequence length="211" mass="23769">MHHFFSIAFSLLAIFGLHVSVQSTERRTERSIKRNYNSLLTVPNGMEWGSWGIKEMCSSGMYAAGFSLKVEYLSSGMWKDNTALNGIRLHCVSNESSSLNPHEHYYSVQSDVGSWGRWTNIKWCPSGFLKAFRLRVEPSQGVDDDTAANNIRFKCSDGSYLEGDGTSWGSWGDWSYMCEGRGICSIVTRVEVPQGWKDDTALNDVQMECCE</sequence>
<comment type="caution">
    <text evidence="2">The sequence shown here is derived from an EMBL/GenBank/DDBJ whole genome shotgun (WGS) entry which is preliminary data.</text>
</comment>
<protein>
    <recommendedName>
        <fullName evidence="4">Vitelline membrane outer layer 1-like protein</fullName>
    </recommendedName>
</protein>
<evidence type="ECO:0000313" key="2">
    <source>
        <dbReference type="EMBL" id="KAK9954914.1"/>
    </source>
</evidence>
<gene>
    <name evidence="2" type="ORF">ABG768_014828</name>
</gene>